<reference evidence="7" key="1">
    <citation type="journal article" date="2019" name="Int. J. Syst. Evol. Microbiol.">
        <title>The Global Catalogue of Microorganisms (GCM) 10K type strain sequencing project: providing services to taxonomists for standard genome sequencing and annotation.</title>
        <authorList>
            <consortium name="The Broad Institute Genomics Platform"/>
            <consortium name="The Broad Institute Genome Sequencing Center for Infectious Disease"/>
            <person name="Wu L."/>
            <person name="Ma J."/>
        </authorList>
    </citation>
    <scope>NUCLEOTIDE SEQUENCE [LARGE SCALE GENOMIC DNA]</scope>
    <source>
        <strain evidence="7">CGMCC 4.7367</strain>
    </source>
</reference>
<evidence type="ECO:0000256" key="1">
    <source>
        <dbReference type="ARBA" id="ARBA00022676"/>
    </source>
</evidence>
<keyword evidence="7" id="KW-1185">Reference proteome</keyword>
<dbReference type="InterPro" id="IPR001296">
    <property type="entry name" value="Glyco_trans_1"/>
</dbReference>
<dbReference type="SUPFAM" id="SSF53756">
    <property type="entry name" value="UDP-Glycosyltransferase/glycogen phosphorylase"/>
    <property type="match status" value="1"/>
</dbReference>
<proteinExistence type="predicted"/>
<protein>
    <submittedName>
        <fullName evidence="6">Glycosyl transferase</fullName>
    </submittedName>
</protein>
<dbReference type="EMBL" id="BNAR01000004">
    <property type="protein sequence ID" value="GHH40811.1"/>
    <property type="molecule type" value="Genomic_DNA"/>
</dbReference>
<keyword evidence="1" id="KW-0328">Glycosyltransferase</keyword>
<comment type="caution">
    <text evidence="6">The sequence shown here is derived from an EMBL/GenBank/DDBJ whole genome shotgun (WGS) entry which is preliminary data.</text>
</comment>
<evidence type="ECO:0000256" key="3">
    <source>
        <dbReference type="SAM" id="MobiDB-lite"/>
    </source>
</evidence>
<feature type="domain" description="Glycosyl transferase family 1" evidence="4">
    <location>
        <begin position="176"/>
        <end position="309"/>
    </location>
</feature>
<dbReference type="Pfam" id="PF13439">
    <property type="entry name" value="Glyco_transf_4"/>
    <property type="match status" value="1"/>
</dbReference>
<evidence type="ECO:0000259" key="5">
    <source>
        <dbReference type="Pfam" id="PF13439"/>
    </source>
</evidence>
<gene>
    <name evidence="6" type="ORF">GCM10017774_34870</name>
</gene>
<feature type="domain" description="Glycosyltransferase subfamily 4-like N-terminal" evidence="5">
    <location>
        <begin position="13"/>
        <end position="147"/>
    </location>
</feature>
<keyword evidence="2 6" id="KW-0808">Transferase</keyword>
<feature type="compositionally biased region" description="Basic and acidic residues" evidence="3">
    <location>
        <begin position="342"/>
        <end position="352"/>
    </location>
</feature>
<evidence type="ECO:0000313" key="6">
    <source>
        <dbReference type="EMBL" id="GHH40811.1"/>
    </source>
</evidence>
<evidence type="ECO:0000256" key="2">
    <source>
        <dbReference type="ARBA" id="ARBA00022679"/>
    </source>
</evidence>
<organism evidence="6 7">
    <name type="scientific">Lentzea cavernae</name>
    <dbReference type="NCBI Taxonomy" id="2020703"/>
    <lineage>
        <taxon>Bacteria</taxon>
        <taxon>Bacillati</taxon>
        <taxon>Actinomycetota</taxon>
        <taxon>Actinomycetes</taxon>
        <taxon>Pseudonocardiales</taxon>
        <taxon>Pseudonocardiaceae</taxon>
        <taxon>Lentzea</taxon>
    </lineage>
</organism>
<evidence type="ECO:0000259" key="4">
    <source>
        <dbReference type="Pfam" id="PF00534"/>
    </source>
</evidence>
<dbReference type="InterPro" id="IPR028098">
    <property type="entry name" value="Glyco_trans_4-like_N"/>
</dbReference>
<dbReference type="Gene3D" id="3.40.50.2000">
    <property type="entry name" value="Glycogen Phosphorylase B"/>
    <property type="match status" value="2"/>
</dbReference>
<accession>A0ABQ3MF98</accession>
<dbReference type="GO" id="GO:0016740">
    <property type="term" value="F:transferase activity"/>
    <property type="evidence" value="ECO:0007669"/>
    <property type="project" value="UniProtKB-KW"/>
</dbReference>
<sequence length="374" mass="39446">MVLVDDAPGWGAAHVASLAQALTRRGHQVTVHGPRHRVPAPRAGGDELHLGDHVDALRAAWEREKPDLVHAHFLPSGLAALLAAQRSGVPVVQSFHGVAPTDRNGVERLVGKESALVIASAEEEMLDLAAVGVPRPRIKVVARGVDTGLFQPLGVVARRTKLRRVVTAVDPLSDNGVADLVAALPRLPDVELVVAGAAASRLAQWARRHGVEKRTHLVGPVARQDMPALLRSADVVACVPRRTSWSPLVLEAMACGAPVVASAVGGLTDAVIDDVTGVLVPPGGMKQLVRALREVLDDETLRTACGIAAVDRVNARHSWPDVAVGVERLYGTVPGVAERLAPLREDSQHTDAELVETPVRARRGEPGRTADAGA</sequence>
<evidence type="ECO:0000313" key="7">
    <source>
        <dbReference type="Proteomes" id="UP000605568"/>
    </source>
</evidence>
<name>A0ABQ3MF98_9PSEU</name>
<dbReference type="PANTHER" id="PTHR12526">
    <property type="entry name" value="GLYCOSYLTRANSFERASE"/>
    <property type="match status" value="1"/>
</dbReference>
<dbReference type="Proteomes" id="UP000605568">
    <property type="component" value="Unassembled WGS sequence"/>
</dbReference>
<dbReference type="Pfam" id="PF00534">
    <property type="entry name" value="Glycos_transf_1"/>
    <property type="match status" value="1"/>
</dbReference>
<feature type="region of interest" description="Disordered" evidence="3">
    <location>
        <begin position="342"/>
        <end position="374"/>
    </location>
</feature>
<dbReference type="PANTHER" id="PTHR12526:SF635">
    <property type="entry name" value="GLYCOSYL TRANSFERASE GROUP 1"/>
    <property type="match status" value="1"/>
</dbReference>